<evidence type="ECO:0000313" key="2">
    <source>
        <dbReference type="EMBL" id="AKF17189.1"/>
    </source>
</evidence>
<accession>A0A0F6WGD1</accession>
<proteinExistence type="predicted"/>
<dbReference type="EMBL" id="KP843855">
    <property type="protein sequence ID" value="AKF17189.1"/>
    <property type="molecule type" value="Genomic_DNA"/>
</dbReference>
<dbReference type="AlphaFoldDB" id="A0A0F6WGD1"/>
<keyword evidence="1" id="KW-1133">Transmembrane helix</keyword>
<organism evidence="2">
    <name type="scientific">uncultured bacterium Csd4</name>
    <dbReference type="NCBI Taxonomy" id="1637487"/>
    <lineage>
        <taxon>Bacteria</taxon>
        <taxon>environmental samples</taxon>
    </lineage>
</organism>
<evidence type="ECO:0008006" key="3">
    <source>
        <dbReference type="Google" id="ProtNLM"/>
    </source>
</evidence>
<keyword evidence="1" id="KW-0472">Membrane</keyword>
<sequence>MAEETMPNGYSYYEGDIEEILASDSGKAIVLIYEGWKDWDIDKMNRLTEFVRRGNKLLIVSRDFDMESSEDEEYSESEDFCHLDTYTDGSFYKDDLEESLKDTSLYASVCWLLPEGDTLHIKEEFFNNHFKLLPINHIVKAKLLVDDSKKNEDYPQLPLRSDEFIRPLEEDDTIVVDASVPYLEYDEDKKGKEEGDGYYREKSKQVVSISTQIGDGWVYADCNPLIFTNYGTLHPEMARYQHYAMSQIADCEVVRMPAHLFLENEEGSGAKASPLTYFLSQPALRWALYTLLAAIIIGMIFTAKRRQRIIPVIKKPENRNLGFVKIIGSIYYHRRDRQDLLWKKYTYFKEELRRKQLIDIDDKTSDKSNFETLSQLTGMDGKEIANKISLLRIMLVSGGEMDFEDLKTSIDDMNEILQKLN</sequence>
<reference evidence="2" key="1">
    <citation type="journal article" date="2015" name="Appl. Microbiol. Biotechnol.">
        <title>Improved ethanol production from biomass by a rumen metagenomic DNA fragment expressed in Escherichia coli MS04 during fermentation.</title>
        <authorList>
            <person name="Loaces I."/>
            <person name="Amarelle V."/>
            <person name="Munoz-Gutierrez I."/>
            <person name="Fabiano E."/>
            <person name="Martinez A."/>
            <person name="Noya F."/>
        </authorList>
    </citation>
    <scope>NUCLEOTIDE SEQUENCE</scope>
</reference>
<protein>
    <recommendedName>
        <fullName evidence="3">DUF4350 domain-containing protein</fullName>
    </recommendedName>
</protein>
<keyword evidence="1" id="KW-0812">Transmembrane</keyword>
<name>A0A0F6WGD1_9BACT</name>
<evidence type="ECO:0000256" key="1">
    <source>
        <dbReference type="SAM" id="Phobius"/>
    </source>
</evidence>
<feature type="transmembrane region" description="Helical" evidence="1">
    <location>
        <begin position="286"/>
        <end position="303"/>
    </location>
</feature>